<dbReference type="EMBL" id="LLXJ01000644">
    <property type="protein sequence ID" value="PKC07423.1"/>
    <property type="molecule type" value="Genomic_DNA"/>
</dbReference>
<evidence type="ECO:0000313" key="1">
    <source>
        <dbReference type="EMBL" id="CAB5360172.1"/>
    </source>
</evidence>
<accession>A0A2I1EF63</accession>
<dbReference type="VEuPathDB" id="FungiDB:RhiirFUN_011650"/>
<dbReference type="Proteomes" id="UP000232722">
    <property type="component" value="Unassembled WGS sequence"/>
</dbReference>
<protein>
    <submittedName>
        <fullName evidence="2">Uncharacterized protein</fullName>
    </submittedName>
</protein>
<dbReference type="Proteomes" id="UP000684084">
    <property type="component" value="Unassembled WGS sequence"/>
</dbReference>
<proteinExistence type="predicted"/>
<dbReference type="EMBL" id="CAGKOT010000015">
    <property type="protein sequence ID" value="CAB5360172.1"/>
    <property type="molecule type" value="Genomic_DNA"/>
</dbReference>
<dbReference type="VEuPathDB" id="FungiDB:RhiirA1_504428"/>
<organism evidence="2 5">
    <name type="scientific">Rhizophagus irregularis</name>
    <dbReference type="NCBI Taxonomy" id="588596"/>
    <lineage>
        <taxon>Eukaryota</taxon>
        <taxon>Fungi</taxon>
        <taxon>Fungi incertae sedis</taxon>
        <taxon>Mucoromycota</taxon>
        <taxon>Glomeromycotina</taxon>
        <taxon>Glomeromycetes</taxon>
        <taxon>Glomerales</taxon>
        <taxon>Glomeraceae</taxon>
        <taxon>Rhizophagus</taxon>
    </lineage>
</organism>
<reference evidence="2 5" key="1">
    <citation type="submission" date="2016-04" db="EMBL/GenBank/DDBJ databases">
        <title>Genome analyses suggest a sexual origin of heterokaryosis in a supposedly ancient asexual fungus.</title>
        <authorList>
            <person name="Ropars J."/>
            <person name="Sedzielewska K."/>
            <person name="Noel J."/>
            <person name="Charron P."/>
            <person name="Farinelli L."/>
            <person name="Marton T."/>
            <person name="Kruger M."/>
            <person name="Pelin A."/>
            <person name="Brachmann A."/>
            <person name="Corradi N."/>
        </authorList>
    </citation>
    <scope>NUCLEOTIDE SEQUENCE [LARGE SCALE GENOMIC DNA]</scope>
    <source>
        <strain evidence="2 5">A5</strain>
    </source>
</reference>
<evidence type="ECO:0000313" key="4">
    <source>
        <dbReference type="Proteomes" id="UP000232688"/>
    </source>
</evidence>
<dbReference type="VEuPathDB" id="FungiDB:FUN_014487"/>
<name>A0A2I1EF63_9GLOM</name>
<reference evidence="1" key="5">
    <citation type="submission" date="2020-05" db="EMBL/GenBank/DDBJ databases">
        <authorList>
            <person name="Rincon C."/>
            <person name="Sanders R I."/>
            <person name="Robbins C."/>
            <person name="Chaturvedi A."/>
        </authorList>
    </citation>
    <scope>NUCLEOTIDE SEQUENCE</scope>
    <source>
        <strain evidence="1">CHB12</strain>
    </source>
</reference>
<sequence length="247" mass="28594">MSTQVLTRETRQISKINQIFTKINETLTRTRDQNIIKIELDKFDDHIREAVHSIYKAEIINKDIFIKIDGGLKTTIHFDLVISARAHNPNWFVVPTTTCIVGPNSYGPDVGIWYIRPTFNQLGHPILYACPPPNVWIEVFYNKDPDRQHALNNFNDVQQINPTIEFVGIALPDMIRCYRQNPAPGVASVHVKPENDQTARPSRGPYLIHWNANNIPVYYKFDWNEHLDLRCGWRLQLNIVLDVISQP</sequence>
<evidence type="ECO:0000313" key="3">
    <source>
        <dbReference type="EMBL" id="PKC75224.1"/>
    </source>
</evidence>
<gene>
    <name evidence="1" type="ORF">CHRIB12_LOCUS8058</name>
    <name evidence="3" type="ORF">RhiirA1_504428</name>
    <name evidence="2" type="ORF">RhiirA5_399864</name>
</gene>
<comment type="caution">
    <text evidence="2">The sequence shown here is derived from an EMBL/GenBank/DDBJ whole genome shotgun (WGS) entry which is preliminary data.</text>
</comment>
<dbReference type="Proteomes" id="UP000232688">
    <property type="component" value="Unassembled WGS sequence"/>
</dbReference>
<reference evidence="3 4" key="4">
    <citation type="submission" date="2017-10" db="EMBL/GenBank/DDBJ databases">
        <title>Genome analyses suggest a sexual origin of heterokaryosis in a supposedly ancient asexual fungus.</title>
        <authorList>
            <person name="Corradi N."/>
            <person name="Sedzielewska K."/>
            <person name="Noel J."/>
            <person name="Charron P."/>
            <person name="Farinelli L."/>
            <person name="Marton T."/>
            <person name="Kruger M."/>
            <person name="Pelin A."/>
            <person name="Brachmann A."/>
            <person name="Corradi N."/>
        </authorList>
    </citation>
    <scope>NUCLEOTIDE SEQUENCE [LARGE SCALE GENOMIC DNA]</scope>
    <source>
        <strain evidence="3 4">A1</strain>
    </source>
</reference>
<reference evidence="3 4" key="3">
    <citation type="submission" date="2017-10" db="EMBL/GenBank/DDBJ databases">
        <title>Extensive intraspecific genome diversity in a model arbuscular mycorrhizal fungus.</title>
        <authorList>
            <person name="Chen E.C.H."/>
            <person name="Morin E."/>
            <person name="Baudet D."/>
            <person name="Noel J."/>
            <person name="Ndikumana S."/>
            <person name="Charron P."/>
            <person name="St-Onge C."/>
            <person name="Giorgi J."/>
            <person name="Grigoriev I.V."/>
            <person name="Roux C."/>
            <person name="Martin F.M."/>
            <person name="Corradi N."/>
        </authorList>
    </citation>
    <scope>NUCLEOTIDE SEQUENCE [LARGE SCALE GENOMIC DNA]</scope>
    <source>
        <strain evidence="3 4">A1</strain>
    </source>
</reference>
<dbReference type="OrthoDB" id="2442928at2759"/>
<evidence type="ECO:0000313" key="2">
    <source>
        <dbReference type="EMBL" id="PKC07423.1"/>
    </source>
</evidence>
<reference evidence="2 5" key="2">
    <citation type="submission" date="2017-09" db="EMBL/GenBank/DDBJ databases">
        <title>Extensive intraspecific genome diversity in a model arbuscular mycorrhizal fungus.</title>
        <authorList>
            <person name="Chen E.C."/>
            <person name="Morin E."/>
            <person name="Beaudet D."/>
            <person name="Noel J."/>
            <person name="Ndikumana S."/>
            <person name="Charron P."/>
            <person name="St-Onge C."/>
            <person name="Giorgi J."/>
            <person name="Grigoriev I.V."/>
            <person name="Roux C."/>
            <person name="Martin F.M."/>
            <person name="Corradi N."/>
        </authorList>
    </citation>
    <scope>NUCLEOTIDE SEQUENCE [LARGE SCALE GENOMIC DNA]</scope>
    <source>
        <strain evidence="2 5">A5</strain>
    </source>
</reference>
<dbReference type="EMBL" id="LLXH01000028">
    <property type="protein sequence ID" value="PKC75224.1"/>
    <property type="molecule type" value="Genomic_DNA"/>
</dbReference>
<evidence type="ECO:0000313" key="5">
    <source>
        <dbReference type="Proteomes" id="UP000232722"/>
    </source>
</evidence>
<dbReference type="AlphaFoldDB" id="A0A2I1EF63"/>